<protein>
    <submittedName>
        <fullName evidence="1">Uncharacterized protein</fullName>
    </submittedName>
</protein>
<gene>
    <name evidence="1" type="ORF">FYJ39_01020</name>
</gene>
<proteinExistence type="predicted"/>
<dbReference type="RefSeq" id="WP_154470608.1">
    <property type="nucleotide sequence ID" value="NZ_VUMD01000001.1"/>
</dbReference>
<name>A0A7X2NI83_9CLOT</name>
<comment type="caution">
    <text evidence="1">The sequence shown here is derived from an EMBL/GenBank/DDBJ whole genome shotgun (WGS) entry which is preliminary data.</text>
</comment>
<evidence type="ECO:0000313" key="1">
    <source>
        <dbReference type="EMBL" id="MSS35195.1"/>
    </source>
</evidence>
<evidence type="ECO:0000313" key="2">
    <source>
        <dbReference type="Proteomes" id="UP000429958"/>
    </source>
</evidence>
<keyword evidence="2" id="KW-1185">Reference proteome</keyword>
<accession>A0A7X2NI83</accession>
<sequence>MMGKQTGQIQMIILEGIYMSYKQMNLFRGQESVRESLPVFREGSPASRIRLLDCVRRLG</sequence>
<reference evidence="1 2" key="1">
    <citation type="submission" date="2019-08" db="EMBL/GenBank/DDBJ databases">
        <title>In-depth cultivation of the pig gut microbiome towards novel bacterial diversity and tailored functional studies.</title>
        <authorList>
            <person name="Wylensek D."/>
            <person name="Hitch T.C.A."/>
            <person name="Clavel T."/>
        </authorList>
    </citation>
    <scope>NUCLEOTIDE SEQUENCE [LARGE SCALE GENOMIC DNA]</scope>
    <source>
        <strain evidence="1 2">WCA-389-WT-23D1</strain>
    </source>
</reference>
<organism evidence="1 2">
    <name type="scientific">Clostridium porci</name>
    <dbReference type="NCBI Taxonomy" id="2605778"/>
    <lineage>
        <taxon>Bacteria</taxon>
        <taxon>Bacillati</taxon>
        <taxon>Bacillota</taxon>
        <taxon>Clostridia</taxon>
        <taxon>Eubacteriales</taxon>
        <taxon>Clostridiaceae</taxon>
        <taxon>Clostridium</taxon>
    </lineage>
</organism>
<dbReference type="EMBL" id="VUMD01000001">
    <property type="protein sequence ID" value="MSS35195.1"/>
    <property type="molecule type" value="Genomic_DNA"/>
</dbReference>
<dbReference type="Proteomes" id="UP000429958">
    <property type="component" value="Unassembled WGS sequence"/>
</dbReference>
<dbReference type="AlphaFoldDB" id="A0A7X2NI83"/>